<dbReference type="EMBL" id="WACR01000013">
    <property type="protein sequence ID" value="KAB1062045.1"/>
    <property type="molecule type" value="Genomic_DNA"/>
</dbReference>
<dbReference type="OrthoDB" id="1242774at2"/>
<proteinExistence type="predicted"/>
<name>A0A6N6M5H0_9FLAO</name>
<organism evidence="1 2">
    <name type="scientific">Salibacter halophilus</name>
    <dbReference type="NCBI Taxonomy" id="1803916"/>
    <lineage>
        <taxon>Bacteria</taxon>
        <taxon>Pseudomonadati</taxon>
        <taxon>Bacteroidota</taxon>
        <taxon>Flavobacteriia</taxon>
        <taxon>Flavobacteriales</taxon>
        <taxon>Salibacteraceae</taxon>
        <taxon>Salibacter</taxon>
    </lineage>
</organism>
<reference evidence="1 2" key="1">
    <citation type="submission" date="2019-09" db="EMBL/GenBank/DDBJ databases">
        <title>Genomes of Cryomorphaceae.</title>
        <authorList>
            <person name="Bowman J.P."/>
        </authorList>
    </citation>
    <scope>NUCLEOTIDE SEQUENCE [LARGE SCALE GENOMIC DNA]</scope>
    <source>
        <strain evidence="1 2">KCTC 52047</strain>
    </source>
</reference>
<dbReference type="RefSeq" id="WP_151170094.1">
    <property type="nucleotide sequence ID" value="NZ_WACR01000013.1"/>
</dbReference>
<protein>
    <submittedName>
        <fullName evidence="1">Uncharacterized protein</fullName>
    </submittedName>
</protein>
<gene>
    <name evidence="1" type="ORF">F3059_13290</name>
</gene>
<dbReference type="Proteomes" id="UP000435357">
    <property type="component" value="Unassembled WGS sequence"/>
</dbReference>
<keyword evidence="2" id="KW-1185">Reference proteome</keyword>
<evidence type="ECO:0000313" key="2">
    <source>
        <dbReference type="Proteomes" id="UP000435357"/>
    </source>
</evidence>
<comment type="caution">
    <text evidence="1">The sequence shown here is derived from an EMBL/GenBank/DDBJ whole genome shotgun (WGS) entry which is preliminary data.</text>
</comment>
<dbReference type="AlphaFoldDB" id="A0A6N6M5H0"/>
<evidence type="ECO:0000313" key="1">
    <source>
        <dbReference type="EMBL" id="KAB1062045.1"/>
    </source>
</evidence>
<accession>A0A6N6M5H0</accession>
<sequence length="215" mass="25438">MSQLSKKQIYNRWRDIKKVLRQRPLLAYTVNIPYEKWNTYMYSIPEPDEVNRVYDAIEKDRIEKTYRIKKELSKMVGYRESKEYSRKSRVSDTYIRQIIEGKKEKAGYSIIDKLELFISRVNPEFEPSIENSLDIKSYSLDHLAGVANEIKNISNGLNRYCLSLIEMSRKQGTDEDLFGNKIKPTDSLEGYIEHLSRLKNDIDSFWKVYVEGNLK</sequence>